<name>A0A178LCE6_9PSED</name>
<dbReference type="EMBL" id="LWCR01000025">
    <property type="protein sequence ID" value="OAN28040.1"/>
    <property type="molecule type" value="Genomic_DNA"/>
</dbReference>
<proteinExistence type="predicted"/>
<protein>
    <submittedName>
        <fullName evidence="1">Repressor</fullName>
    </submittedName>
</protein>
<evidence type="ECO:0000313" key="1">
    <source>
        <dbReference type="EMBL" id="OAN28040.1"/>
    </source>
</evidence>
<comment type="caution">
    <text evidence="1">The sequence shown here is derived from an EMBL/GenBank/DDBJ whole genome shotgun (WGS) entry which is preliminary data.</text>
</comment>
<dbReference type="RefSeq" id="WP_064308453.1">
    <property type="nucleotide sequence ID" value="NZ_CP102428.1"/>
</dbReference>
<evidence type="ECO:0000313" key="2">
    <source>
        <dbReference type="Proteomes" id="UP000078356"/>
    </source>
</evidence>
<dbReference type="AlphaFoldDB" id="A0A178LCE6"/>
<sequence>MERDISKIPLINDWSYLIALETGLFTRGELSGTVLKALNDQARLLSRRYLVQKSKLDVRKLSPAETEILDTLSDTAASLRRRQRLPHNIVKSLRAGGLIAAVERSVCASGILQCHNGFYEDGLEPGAFERIVMRHPQEFGDHARQSAALYFAQEPFALEQPQEAHDQPLQASA</sequence>
<reference evidence="1 2" key="1">
    <citation type="submission" date="2016-04" db="EMBL/GenBank/DDBJ databases">
        <title>Draft Genome Sequences of Staphylococcus capitis Strain H36, S. capitis Strain H65, S. cohnii Strain H62, S. hominis Strain H69, Mycobacterium iranicum Strain H39, Plantibacter sp. Strain H53, Pseudomonas oryzihabitans Strain H72, and Microbacterium sp. Strain H83, isolated from residential settings.</title>
        <authorList>
            <person name="Lymperopoulou D."/>
            <person name="Adams R.I."/>
            <person name="Lindow S."/>
            <person name="Coil D.A."/>
            <person name="Jospin G."/>
            <person name="Eisen J.A."/>
        </authorList>
    </citation>
    <scope>NUCLEOTIDE SEQUENCE [LARGE SCALE GENOMIC DNA]</scope>
    <source>
        <strain evidence="1 2">H72</strain>
    </source>
</reference>
<organism evidence="1 2">
    <name type="scientific">Pseudomonas oryzihabitans</name>
    <dbReference type="NCBI Taxonomy" id="47885"/>
    <lineage>
        <taxon>Bacteria</taxon>
        <taxon>Pseudomonadati</taxon>
        <taxon>Pseudomonadota</taxon>
        <taxon>Gammaproteobacteria</taxon>
        <taxon>Pseudomonadales</taxon>
        <taxon>Pseudomonadaceae</taxon>
        <taxon>Pseudomonas</taxon>
    </lineage>
</organism>
<accession>A0A178LCE6</accession>
<dbReference type="OrthoDB" id="6863963at2"/>
<gene>
    <name evidence="1" type="ORF">A4V15_21090</name>
</gene>
<dbReference type="Proteomes" id="UP000078356">
    <property type="component" value="Unassembled WGS sequence"/>
</dbReference>